<organism evidence="3 4">
    <name type="scientific">Sutterella massiliensis</name>
    <dbReference type="NCBI Taxonomy" id="1816689"/>
    <lineage>
        <taxon>Bacteria</taxon>
        <taxon>Pseudomonadati</taxon>
        <taxon>Pseudomonadota</taxon>
        <taxon>Betaproteobacteria</taxon>
        <taxon>Burkholderiales</taxon>
        <taxon>Sutterellaceae</taxon>
        <taxon>Sutterella</taxon>
    </lineage>
</organism>
<protein>
    <recommendedName>
        <fullName evidence="5">Secreted protein</fullName>
    </recommendedName>
</protein>
<dbReference type="EMBL" id="JACJJC010000003">
    <property type="protein sequence ID" value="MBM6703459.1"/>
    <property type="molecule type" value="Genomic_DNA"/>
</dbReference>
<evidence type="ECO:0000256" key="1">
    <source>
        <dbReference type="SAM" id="MobiDB-lite"/>
    </source>
</evidence>
<name>A0ABS2DQ51_9BURK</name>
<feature type="chain" id="PRO_5045598631" description="Secreted protein" evidence="2">
    <location>
        <begin position="23"/>
        <end position="257"/>
    </location>
</feature>
<evidence type="ECO:0008006" key="5">
    <source>
        <dbReference type="Google" id="ProtNLM"/>
    </source>
</evidence>
<sequence length="257" mass="28727">MKKMLLAATAALCAAAAVPAHAADTTVVKALQACSADFFKAVAQDKHFPEKYKVHDGDMAYMKIEKQPLDVVLFEKPYEVDDLTVAGYIVNDEIVRYFGMPDMHTHFWGLLIKEDWKTVVDAIKLDWEAVDMNHKSAHANRVVRMNEPGSTWKSYTRPSNYEYPEFGQTERAFHVAPYREMTMIFCSMQTAGAPDEVVLRDARPDLLFGEKEVPIREEKTEGIDKDGNPTGDKAAAEAKTLPEGHPALPEGHPTTAK</sequence>
<feature type="signal peptide" evidence="2">
    <location>
        <begin position="1"/>
        <end position="22"/>
    </location>
</feature>
<dbReference type="Proteomes" id="UP000715095">
    <property type="component" value="Unassembled WGS sequence"/>
</dbReference>
<accession>A0ABS2DQ51</accession>
<proteinExistence type="predicted"/>
<evidence type="ECO:0000313" key="4">
    <source>
        <dbReference type="Proteomes" id="UP000715095"/>
    </source>
</evidence>
<keyword evidence="2" id="KW-0732">Signal</keyword>
<feature type="compositionally biased region" description="Basic and acidic residues" evidence="1">
    <location>
        <begin position="211"/>
        <end position="227"/>
    </location>
</feature>
<feature type="region of interest" description="Disordered" evidence="1">
    <location>
        <begin position="211"/>
        <end position="257"/>
    </location>
</feature>
<comment type="caution">
    <text evidence="3">The sequence shown here is derived from an EMBL/GenBank/DDBJ whole genome shotgun (WGS) entry which is preliminary data.</text>
</comment>
<gene>
    <name evidence="3" type="ORF">H6A60_02975</name>
</gene>
<evidence type="ECO:0000313" key="3">
    <source>
        <dbReference type="EMBL" id="MBM6703459.1"/>
    </source>
</evidence>
<reference evidence="3 4" key="1">
    <citation type="journal article" date="2021" name="Sci. Rep.">
        <title>The distribution of antibiotic resistance genes in chicken gut microbiota commensals.</title>
        <authorList>
            <person name="Juricova H."/>
            <person name="Matiasovicova J."/>
            <person name="Kubasova T."/>
            <person name="Cejkova D."/>
            <person name="Rychlik I."/>
        </authorList>
    </citation>
    <scope>NUCLEOTIDE SEQUENCE [LARGE SCALE GENOMIC DNA]</scope>
    <source>
        <strain evidence="3 4">An829</strain>
    </source>
</reference>
<keyword evidence="4" id="KW-1185">Reference proteome</keyword>
<evidence type="ECO:0000256" key="2">
    <source>
        <dbReference type="SAM" id="SignalP"/>
    </source>
</evidence>